<dbReference type="AlphaFoldDB" id="A0A0E0Q413"/>
<keyword evidence="2 3" id="KW-0808">Transferase</keyword>
<evidence type="ECO:0000256" key="1">
    <source>
        <dbReference type="ARBA" id="ARBA00005771"/>
    </source>
</evidence>
<dbReference type="InterPro" id="IPR027417">
    <property type="entry name" value="P-loop_NTPase"/>
</dbReference>
<feature type="domain" description="Sulfotransferase" evidence="4">
    <location>
        <begin position="92"/>
        <end position="304"/>
    </location>
</feature>
<organism evidence="5 6">
    <name type="scientific">Oryza rufipogon</name>
    <name type="common">Brownbeard rice</name>
    <name type="synonym">Asian wild rice</name>
    <dbReference type="NCBI Taxonomy" id="4529"/>
    <lineage>
        <taxon>Eukaryota</taxon>
        <taxon>Viridiplantae</taxon>
        <taxon>Streptophyta</taxon>
        <taxon>Embryophyta</taxon>
        <taxon>Tracheophyta</taxon>
        <taxon>Spermatophyta</taxon>
        <taxon>Magnoliopsida</taxon>
        <taxon>Liliopsida</taxon>
        <taxon>Poales</taxon>
        <taxon>Poaceae</taxon>
        <taxon>BOP clade</taxon>
        <taxon>Oryzoideae</taxon>
        <taxon>Oryzeae</taxon>
        <taxon>Oryzinae</taxon>
        <taxon>Oryza</taxon>
    </lineage>
</organism>
<dbReference type="SUPFAM" id="SSF52540">
    <property type="entry name" value="P-loop containing nucleoside triphosphate hydrolases"/>
    <property type="match status" value="2"/>
</dbReference>
<accession>A0A0E0Q413</accession>
<dbReference type="Gramene" id="ORUFI07G02830.1">
    <property type="protein sequence ID" value="ORUFI07G02830.1"/>
    <property type="gene ID" value="ORUFI07G02830"/>
</dbReference>
<protein>
    <recommendedName>
        <fullName evidence="3">Sulfotransferase</fullName>
        <ecNumber evidence="3">2.8.2.-</ecNumber>
    </recommendedName>
</protein>
<reference evidence="5" key="2">
    <citation type="submission" date="2015-06" db="UniProtKB">
        <authorList>
            <consortium name="EnsemblPlants"/>
        </authorList>
    </citation>
    <scope>IDENTIFICATION</scope>
</reference>
<sequence>MGSTGDEPIIMAGPVPFVDVVVDNAGGAVANKADPGVVLPQEEEYESFVSSLPSNPKLQLLRYQGKWLLQSWVPGIIAIQRGGFAPRRGGGDVVLASLPKCGTTWLKALAFATMARRAHPPAGDEQHPLLRLNPHDCVPSMEKLFAAGLGSKIMDALPSPRLMATHVHHSLLPASITDNPHCKIIYICRDPKDMIVSLWHFVRRRLPEIPFLELFESACEGRCLSSPIWDHILGYWNASKTRPETVLFLRYEELLHDPADSVRKLARFVGQPFSPEEEEASDVEDIVRLCSFEQMKNLEVNRAAGLSPALQQNAYTNGGPIWNHIVGYWNASKARPETVLFLRYEEMLQYPIDNFRKLARFVGQPFSPDEEEAGVVMDSWTSRGGAGDWTNHMTPEMARHYNIDEVPEVYVKSLAYHS</sequence>
<dbReference type="GO" id="GO:0008146">
    <property type="term" value="F:sulfotransferase activity"/>
    <property type="evidence" value="ECO:0007669"/>
    <property type="project" value="InterPro"/>
</dbReference>
<dbReference type="eggNOG" id="KOG1584">
    <property type="taxonomic scope" value="Eukaryota"/>
</dbReference>
<evidence type="ECO:0000259" key="4">
    <source>
        <dbReference type="Pfam" id="PF00685"/>
    </source>
</evidence>
<dbReference type="Pfam" id="PF00685">
    <property type="entry name" value="Sulfotransfer_1"/>
    <property type="match status" value="2"/>
</dbReference>
<evidence type="ECO:0000256" key="2">
    <source>
        <dbReference type="ARBA" id="ARBA00022679"/>
    </source>
</evidence>
<dbReference type="Proteomes" id="UP000008022">
    <property type="component" value="Unassembled WGS sequence"/>
</dbReference>
<dbReference type="InterPro" id="IPR000863">
    <property type="entry name" value="Sulfotransferase_dom"/>
</dbReference>
<reference evidence="6" key="1">
    <citation type="submission" date="2013-06" db="EMBL/GenBank/DDBJ databases">
        <authorList>
            <person name="Zhao Q."/>
        </authorList>
    </citation>
    <scope>NUCLEOTIDE SEQUENCE</scope>
    <source>
        <strain evidence="6">cv. W1943</strain>
    </source>
</reference>
<evidence type="ECO:0000313" key="6">
    <source>
        <dbReference type="Proteomes" id="UP000008022"/>
    </source>
</evidence>
<evidence type="ECO:0000256" key="3">
    <source>
        <dbReference type="RuleBase" id="RU361155"/>
    </source>
</evidence>
<name>A0A0E0Q413_ORYRU</name>
<evidence type="ECO:0000313" key="5">
    <source>
        <dbReference type="EnsemblPlants" id="ORUFI07G02830.1"/>
    </source>
</evidence>
<dbReference type="EnsemblPlants" id="ORUFI07G02830.1">
    <property type="protein sequence ID" value="ORUFI07G02830.1"/>
    <property type="gene ID" value="ORUFI07G02830"/>
</dbReference>
<feature type="domain" description="Sulfotransferase" evidence="4">
    <location>
        <begin position="314"/>
        <end position="371"/>
    </location>
</feature>
<dbReference type="Gene3D" id="3.40.50.300">
    <property type="entry name" value="P-loop containing nucleotide triphosphate hydrolases"/>
    <property type="match status" value="2"/>
</dbReference>
<keyword evidence="6" id="KW-1185">Reference proteome</keyword>
<dbReference type="PANTHER" id="PTHR11783">
    <property type="entry name" value="SULFOTRANSFERASE SULT"/>
    <property type="match status" value="1"/>
</dbReference>
<dbReference type="EC" id="2.8.2.-" evidence="3"/>
<proteinExistence type="inferred from homology"/>
<comment type="similarity">
    <text evidence="1 3">Belongs to the sulfotransferase 1 family.</text>
</comment>
<dbReference type="OMA" id="TPFLEFT"/>
<dbReference type="HOGENOM" id="CLU_027239_0_1_1"/>